<keyword evidence="6 7" id="KW-0464">Manganese</keyword>
<keyword evidence="3 7" id="KW-0479">Metal-binding</keyword>
<comment type="cofactor">
    <cofactor evidence="7">
        <name>Mg(2+)</name>
        <dbReference type="ChEBI" id="CHEBI:18420"/>
    </cofactor>
    <cofactor evidence="7">
        <name>Mn(2+)</name>
        <dbReference type="ChEBI" id="CHEBI:29035"/>
    </cofactor>
</comment>
<evidence type="ECO:0000259" key="10">
    <source>
        <dbReference type="Pfam" id="PF16582"/>
    </source>
</evidence>
<dbReference type="GO" id="GO:0070204">
    <property type="term" value="F:2-succinyl-5-enolpyruvyl-6-hydroxy-3-cyclohexene-1-carboxylic-acid synthase activity"/>
    <property type="evidence" value="ECO:0007669"/>
    <property type="project" value="UniProtKB-UniRule"/>
</dbReference>
<keyword evidence="4 7" id="KW-0460">Magnesium</keyword>
<keyword evidence="1 7" id="KW-0474">Menaquinone biosynthesis</keyword>
<dbReference type="Pfam" id="PF02775">
    <property type="entry name" value="TPP_enzyme_C"/>
    <property type="match status" value="1"/>
</dbReference>
<organism evidence="11 12">
    <name type="scientific">Veillonella criceti</name>
    <dbReference type="NCBI Taxonomy" id="103891"/>
    <lineage>
        <taxon>Bacteria</taxon>
        <taxon>Bacillati</taxon>
        <taxon>Bacillota</taxon>
        <taxon>Negativicutes</taxon>
        <taxon>Veillonellales</taxon>
        <taxon>Veillonellaceae</taxon>
        <taxon>Veillonella</taxon>
    </lineage>
</organism>
<dbReference type="PANTHER" id="PTHR42916">
    <property type="entry name" value="2-SUCCINYL-5-ENOLPYRUVYL-6-HYDROXY-3-CYCLOHEXENE-1-CARBOXYLATE SYNTHASE"/>
    <property type="match status" value="1"/>
</dbReference>
<comment type="pathway">
    <text evidence="7">Quinol/quinone metabolism; menaquinone biosynthesis.</text>
</comment>
<dbReference type="GO" id="GO:0030145">
    <property type="term" value="F:manganese ion binding"/>
    <property type="evidence" value="ECO:0007669"/>
    <property type="project" value="UniProtKB-UniRule"/>
</dbReference>
<comment type="function">
    <text evidence="7">Catalyzes the thiamine diphosphate-dependent decarboxylation of 2-oxoglutarate and the subsequent addition of the resulting succinic semialdehyde-thiamine pyrophosphate anion to isochorismate to yield 2-succinyl-5-enolpyruvyl-6-hydroxy-3-cyclohexene-1-carboxylate (SEPHCHC).</text>
</comment>
<evidence type="ECO:0000313" key="12">
    <source>
        <dbReference type="Proteomes" id="UP000255367"/>
    </source>
</evidence>
<dbReference type="GO" id="GO:0000287">
    <property type="term" value="F:magnesium ion binding"/>
    <property type="evidence" value="ECO:0007669"/>
    <property type="project" value="UniProtKB-UniRule"/>
</dbReference>
<keyword evidence="2 7" id="KW-0808">Transferase</keyword>
<keyword evidence="5 7" id="KW-0786">Thiamine pyrophosphate</keyword>
<dbReference type="Pfam" id="PF02776">
    <property type="entry name" value="TPP_enzyme_N"/>
    <property type="match status" value="1"/>
</dbReference>
<dbReference type="SUPFAM" id="SSF52518">
    <property type="entry name" value="Thiamin diphosphate-binding fold (THDP-binding)"/>
    <property type="match status" value="2"/>
</dbReference>
<evidence type="ECO:0000256" key="6">
    <source>
        <dbReference type="ARBA" id="ARBA00023211"/>
    </source>
</evidence>
<dbReference type="InterPro" id="IPR032264">
    <property type="entry name" value="MenD_middle"/>
</dbReference>
<dbReference type="PIRSF" id="PIRSF004983">
    <property type="entry name" value="MenD"/>
    <property type="match status" value="1"/>
</dbReference>
<dbReference type="GO" id="GO:0009234">
    <property type="term" value="P:menaquinone biosynthetic process"/>
    <property type="evidence" value="ECO:0007669"/>
    <property type="project" value="UniProtKB-UniRule"/>
</dbReference>
<proteinExistence type="inferred from homology"/>
<dbReference type="NCBIfam" id="TIGR00173">
    <property type="entry name" value="menD"/>
    <property type="match status" value="1"/>
</dbReference>
<evidence type="ECO:0000256" key="3">
    <source>
        <dbReference type="ARBA" id="ARBA00022723"/>
    </source>
</evidence>
<dbReference type="SUPFAM" id="SSF52467">
    <property type="entry name" value="DHS-like NAD/FAD-binding domain"/>
    <property type="match status" value="1"/>
</dbReference>
<evidence type="ECO:0000259" key="8">
    <source>
        <dbReference type="Pfam" id="PF02775"/>
    </source>
</evidence>
<comment type="subunit">
    <text evidence="7">Homodimer.</text>
</comment>
<feature type="domain" description="Thiamine pyrophosphate enzyme N-terminal TPP-binding" evidence="9">
    <location>
        <begin position="7"/>
        <end position="118"/>
    </location>
</feature>
<dbReference type="Proteomes" id="UP000255367">
    <property type="component" value="Unassembled WGS sequence"/>
</dbReference>
<dbReference type="Gene3D" id="3.40.50.970">
    <property type="match status" value="2"/>
</dbReference>
<protein>
    <recommendedName>
        <fullName evidence="7">2-succinyl-5-enolpyruvyl-6-hydroxy-3-cyclohexene-1-carboxylate synthase</fullName>
        <shortName evidence="7">SEPHCHC synthase</shortName>
        <ecNumber evidence="7">2.2.1.9</ecNumber>
    </recommendedName>
    <alternativeName>
        <fullName evidence="7">Menaquinone biosynthesis protein MenD</fullName>
    </alternativeName>
</protein>
<dbReference type="CDD" id="cd02009">
    <property type="entry name" value="TPP_SHCHC_synthase"/>
    <property type="match status" value="1"/>
</dbReference>
<gene>
    <name evidence="7 11" type="primary">menD</name>
    <name evidence="11" type="ORF">NCTC12020_01177</name>
</gene>
<comment type="cofactor">
    <cofactor evidence="7">
        <name>thiamine diphosphate</name>
        <dbReference type="ChEBI" id="CHEBI:58937"/>
    </cofactor>
    <text evidence="7">Binds 1 thiamine pyrophosphate per subunit.</text>
</comment>
<dbReference type="Gene3D" id="3.40.50.1220">
    <property type="entry name" value="TPP-binding domain"/>
    <property type="match status" value="1"/>
</dbReference>
<comment type="catalytic activity">
    <reaction evidence="7">
        <text>isochorismate + 2-oxoglutarate + H(+) = 5-enolpyruvoyl-6-hydroxy-2-succinyl-cyclohex-3-ene-1-carboxylate + CO2</text>
        <dbReference type="Rhea" id="RHEA:25593"/>
        <dbReference type="ChEBI" id="CHEBI:15378"/>
        <dbReference type="ChEBI" id="CHEBI:16526"/>
        <dbReference type="ChEBI" id="CHEBI:16810"/>
        <dbReference type="ChEBI" id="CHEBI:29780"/>
        <dbReference type="ChEBI" id="CHEBI:58818"/>
        <dbReference type="EC" id="2.2.1.9"/>
    </reaction>
</comment>
<dbReference type="EC" id="2.2.1.9" evidence="7"/>
<accession>A0A380NKP1</accession>
<evidence type="ECO:0000256" key="1">
    <source>
        <dbReference type="ARBA" id="ARBA00022428"/>
    </source>
</evidence>
<evidence type="ECO:0000313" key="11">
    <source>
        <dbReference type="EMBL" id="SUP43427.1"/>
    </source>
</evidence>
<evidence type="ECO:0000256" key="7">
    <source>
        <dbReference type="HAMAP-Rule" id="MF_01659"/>
    </source>
</evidence>
<feature type="domain" description="Thiamine pyrophosphate enzyme TPP-binding" evidence="8">
    <location>
        <begin position="440"/>
        <end position="551"/>
    </location>
</feature>
<keyword evidence="12" id="KW-1185">Reference proteome</keyword>
<dbReference type="PANTHER" id="PTHR42916:SF1">
    <property type="entry name" value="PROTEIN PHYLLO, CHLOROPLASTIC"/>
    <property type="match status" value="1"/>
</dbReference>
<reference evidence="11 12" key="1">
    <citation type="submission" date="2018-06" db="EMBL/GenBank/DDBJ databases">
        <authorList>
            <consortium name="Pathogen Informatics"/>
            <person name="Doyle S."/>
        </authorList>
    </citation>
    <scope>NUCLEOTIDE SEQUENCE [LARGE SCALE GENOMIC DNA]</scope>
    <source>
        <strain evidence="11 12">NCTC12020</strain>
    </source>
</reference>
<dbReference type="InterPro" id="IPR029035">
    <property type="entry name" value="DHS-like_NAD/FAD-binding_dom"/>
</dbReference>
<name>A0A380NKP1_9FIRM</name>
<sequence>MNEYIAAAVDELYQLGARQVVFSGGSRSTTMAMLFMAHGQYKTYMNIDERSAAFFALGIAKRSQTPVVLVCTSGSAGAHYYPALIEAYYSRVPLIVLTADRPPEAQFIGAPQTMDQVKLFGSYVRYFETLSPQADDFIYPRQVMNRAYMAATDVVPGPVHINVPLREPLVPELSATHFEKGRQKVPFKKVLGQGQLTIEVCESLAKDLMGKRGIMVCGPLTGYESWSVNYRDSLLKLAQQLHMPIVADPLSPMRAIDDEIVIDSYDAFLSDSEWQAELTPEYILLVGQIPVSKRLQQFVKAQHEAICYQIDPGAMYRNGALTTNVVLQVDPMAWATQMVSVLDTVRQDMNPSTAPTYLKRWQRAQALMRKQLNKVATEPTLFEGRFVHSLQQCVTAGTNVVVSNSMPIRDFDYFWQRGTSSISVYGNRGINGIDGIESTALGIGAAYGEPTILVTGDLSFFHDMNGLVMGKTEGLNLVIVLFNNDGGGIFEYLPQKGVTHFEYLFGTPQGLTYSALADLMGIHYQVVTAYESFPSLLQEAQQEGGIHILEVKTNREVSRELHRKYTVSVYEA</sequence>
<comment type="pathway">
    <text evidence="7">Quinol/quinone metabolism; 1,4-dihydroxy-2-naphthoate biosynthesis; 1,4-dihydroxy-2-naphthoate from chorismate: step 2/7.</text>
</comment>
<evidence type="ECO:0000256" key="2">
    <source>
        <dbReference type="ARBA" id="ARBA00022679"/>
    </source>
</evidence>
<dbReference type="RefSeq" id="WP_218564759.1">
    <property type="nucleotide sequence ID" value="NZ_UHIO01000001.1"/>
</dbReference>
<dbReference type="UniPathway" id="UPA00079"/>
<evidence type="ECO:0000259" key="9">
    <source>
        <dbReference type="Pfam" id="PF02776"/>
    </source>
</evidence>
<feature type="domain" description="Menaquinone biosynthesis protein MenD middle" evidence="10">
    <location>
        <begin position="205"/>
        <end position="339"/>
    </location>
</feature>
<dbReference type="InterPro" id="IPR011766">
    <property type="entry name" value="TPP_enzyme_TPP-bd"/>
</dbReference>
<dbReference type="GO" id="GO:0030976">
    <property type="term" value="F:thiamine pyrophosphate binding"/>
    <property type="evidence" value="ECO:0007669"/>
    <property type="project" value="UniProtKB-UniRule"/>
</dbReference>
<evidence type="ECO:0000256" key="4">
    <source>
        <dbReference type="ARBA" id="ARBA00022842"/>
    </source>
</evidence>
<dbReference type="UniPathway" id="UPA01057">
    <property type="reaction ID" value="UER00164"/>
</dbReference>
<dbReference type="InterPro" id="IPR029061">
    <property type="entry name" value="THDP-binding"/>
</dbReference>
<dbReference type="EMBL" id="UHIO01000001">
    <property type="protein sequence ID" value="SUP43427.1"/>
    <property type="molecule type" value="Genomic_DNA"/>
</dbReference>
<dbReference type="AlphaFoldDB" id="A0A380NKP1"/>
<dbReference type="InterPro" id="IPR004433">
    <property type="entry name" value="MenaQ_synth_MenD"/>
</dbReference>
<dbReference type="Pfam" id="PF16582">
    <property type="entry name" value="TPP_enzyme_M_2"/>
    <property type="match status" value="1"/>
</dbReference>
<dbReference type="InterPro" id="IPR012001">
    <property type="entry name" value="Thiamin_PyroP_enz_TPP-bd_dom"/>
</dbReference>
<comment type="similarity">
    <text evidence="7">Belongs to the TPP enzyme family. MenD subfamily.</text>
</comment>
<evidence type="ECO:0000256" key="5">
    <source>
        <dbReference type="ARBA" id="ARBA00023052"/>
    </source>
</evidence>
<dbReference type="CDD" id="cd07037">
    <property type="entry name" value="TPP_PYR_MenD"/>
    <property type="match status" value="1"/>
</dbReference>
<dbReference type="HAMAP" id="MF_01659">
    <property type="entry name" value="MenD"/>
    <property type="match status" value="1"/>
</dbReference>